<dbReference type="PANTHER" id="PTHR43591:SF24">
    <property type="entry name" value="2-METHOXY-6-POLYPRENYL-1,4-BENZOQUINOL METHYLASE, MITOCHONDRIAL"/>
    <property type="match status" value="1"/>
</dbReference>
<dbReference type="CDD" id="cd02440">
    <property type="entry name" value="AdoMet_MTases"/>
    <property type="match status" value="1"/>
</dbReference>
<keyword evidence="3" id="KW-1185">Reference proteome</keyword>
<dbReference type="InterPro" id="IPR029063">
    <property type="entry name" value="SAM-dependent_MTases_sf"/>
</dbReference>
<accession>A0ABN3HAW4</accession>
<dbReference type="EMBL" id="BAAARV010000075">
    <property type="protein sequence ID" value="GAA2374527.1"/>
    <property type="molecule type" value="Genomic_DNA"/>
</dbReference>
<organism evidence="2 3">
    <name type="scientific">Dactylosporangium salmoneum</name>
    <dbReference type="NCBI Taxonomy" id="53361"/>
    <lineage>
        <taxon>Bacteria</taxon>
        <taxon>Bacillati</taxon>
        <taxon>Actinomycetota</taxon>
        <taxon>Actinomycetes</taxon>
        <taxon>Micromonosporales</taxon>
        <taxon>Micromonosporaceae</taxon>
        <taxon>Dactylosporangium</taxon>
    </lineage>
</organism>
<dbReference type="PANTHER" id="PTHR43591">
    <property type="entry name" value="METHYLTRANSFERASE"/>
    <property type="match status" value="1"/>
</dbReference>
<name>A0ABN3HAW4_9ACTN</name>
<dbReference type="Pfam" id="PF08241">
    <property type="entry name" value="Methyltransf_11"/>
    <property type="match status" value="1"/>
</dbReference>
<reference evidence="2 3" key="1">
    <citation type="journal article" date="2019" name="Int. J. Syst. Evol. Microbiol.">
        <title>The Global Catalogue of Microorganisms (GCM) 10K type strain sequencing project: providing services to taxonomists for standard genome sequencing and annotation.</title>
        <authorList>
            <consortium name="The Broad Institute Genomics Platform"/>
            <consortium name="The Broad Institute Genome Sequencing Center for Infectious Disease"/>
            <person name="Wu L."/>
            <person name="Ma J."/>
        </authorList>
    </citation>
    <scope>NUCLEOTIDE SEQUENCE [LARGE SCALE GENOMIC DNA]</scope>
    <source>
        <strain evidence="2 3">JCM 3272</strain>
    </source>
</reference>
<sequence>MTLFDEHERSRWTGRAAAYQRSFAALCAYPAEALLDAAGVEGGHRMLDAGTGPGTVAALARARGAAVVAVDAEPSMVDTARLRVPDAEVHQAMLPHLPFTDGCFDAAVANFVINHVGDPAAAVAELCRVVRPGGRVAVTVWPHPQPPLQQLWGQIFDASGARRPAAMPRLDADKDFPRNPAGLSALLAGAGLSDVRCRTIAWTHHADPEDWWSGPANGIGALGLLMEHQPPSMITRIRHEYERLTAAYRSDDGLLALPTAALLASAAVC</sequence>
<comment type="caution">
    <text evidence="2">The sequence shown here is derived from an EMBL/GenBank/DDBJ whole genome shotgun (WGS) entry which is preliminary data.</text>
</comment>
<protein>
    <recommendedName>
        <fullName evidence="1">Methyltransferase type 11 domain-containing protein</fullName>
    </recommendedName>
</protein>
<evidence type="ECO:0000313" key="2">
    <source>
        <dbReference type="EMBL" id="GAA2374527.1"/>
    </source>
</evidence>
<proteinExistence type="predicted"/>
<dbReference type="Gene3D" id="3.40.50.150">
    <property type="entry name" value="Vaccinia Virus protein VP39"/>
    <property type="match status" value="1"/>
</dbReference>
<feature type="domain" description="Methyltransferase type 11" evidence="1">
    <location>
        <begin position="47"/>
        <end position="137"/>
    </location>
</feature>
<dbReference type="Proteomes" id="UP001501444">
    <property type="component" value="Unassembled WGS sequence"/>
</dbReference>
<evidence type="ECO:0000313" key="3">
    <source>
        <dbReference type="Proteomes" id="UP001501444"/>
    </source>
</evidence>
<dbReference type="InterPro" id="IPR013216">
    <property type="entry name" value="Methyltransf_11"/>
</dbReference>
<dbReference type="SUPFAM" id="SSF53335">
    <property type="entry name" value="S-adenosyl-L-methionine-dependent methyltransferases"/>
    <property type="match status" value="1"/>
</dbReference>
<dbReference type="RefSeq" id="WP_344617623.1">
    <property type="nucleotide sequence ID" value="NZ_BAAARV010000075.1"/>
</dbReference>
<evidence type="ECO:0000259" key="1">
    <source>
        <dbReference type="Pfam" id="PF08241"/>
    </source>
</evidence>
<gene>
    <name evidence="2" type="ORF">GCM10010170_077640</name>
</gene>